<proteinExistence type="predicted"/>
<dbReference type="Proteomes" id="UP000184079">
    <property type="component" value="Unassembled WGS sequence"/>
</dbReference>
<name>A0A1M5RQH5_9BACI</name>
<protein>
    <recommendedName>
        <fullName evidence="3">Lipoprotein</fullName>
    </recommendedName>
</protein>
<dbReference type="EMBL" id="FQXD01000005">
    <property type="protein sequence ID" value="SHH28378.1"/>
    <property type="molecule type" value="Genomic_DNA"/>
</dbReference>
<evidence type="ECO:0000313" key="2">
    <source>
        <dbReference type="Proteomes" id="UP000184079"/>
    </source>
</evidence>
<dbReference type="AlphaFoldDB" id="A0A1M5RQH5"/>
<gene>
    <name evidence="1" type="ORF">SAMN05421807_105243</name>
</gene>
<reference evidence="2" key="1">
    <citation type="submission" date="2016-11" db="EMBL/GenBank/DDBJ databases">
        <authorList>
            <person name="Varghese N."/>
            <person name="Submissions S."/>
        </authorList>
    </citation>
    <scope>NUCLEOTIDE SEQUENCE [LARGE SCALE GENOMIC DNA]</scope>
    <source>
        <strain evidence="2">CGMCC 1.6496</strain>
    </source>
</reference>
<accession>A0A1M5RQH5</accession>
<keyword evidence="2" id="KW-1185">Reference proteome</keyword>
<evidence type="ECO:0008006" key="3">
    <source>
        <dbReference type="Google" id="ProtNLM"/>
    </source>
</evidence>
<evidence type="ECO:0000313" key="1">
    <source>
        <dbReference type="EMBL" id="SHH28378.1"/>
    </source>
</evidence>
<dbReference type="PROSITE" id="PS51257">
    <property type="entry name" value="PROKAR_LIPOPROTEIN"/>
    <property type="match status" value="1"/>
</dbReference>
<organism evidence="1 2">
    <name type="scientific">Virgibacillus chiguensis</name>
    <dbReference type="NCBI Taxonomy" id="411959"/>
    <lineage>
        <taxon>Bacteria</taxon>
        <taxon>Bacillati</taxon>
        <taxon>Bacillota</taxon>
        <taxon>Bacilli</taxon>
        <taxon>Bacillales</taxon>
        <taxon>Bacillaceae</taxon>
        <taxon>Virgibacillus</taxon>
    </lineage>
</organism>
<sequence length="60" mass="6775">MKREGIIFISIFLIAFSLLAGCNDTTASESLRKTFKVRGSHSCCESSFLITFRFRKKPLA</sequence>